<protein>
    <submittedName>
        <fullName evidence="8">Cysteine-rich repeat secretory protein 38</fullName>
    </submittedName>
</protein>
<evidence type="ECO:0000313" key="8">
    <source>
        <dbReference type="EMBL" id="PKA50563.1"/>
    </source>
</evidence>
<dbReference type="PANTHER" id="PTHR32411">
    <property type="entry name" value="CYSTEINE-RICH REPEAT SECRETORY PROTEIN 38-RELATED"/>
    <property type="match status" value="1"/>
</dbReference>
<keyword evidence="2" id="KW-0964">Secreted</keyword>
<evidence type="ECO:0000256" key="5">
    <source>
        <dbReference type="ARBA" id="ARBA00038515"/>
    </source>
</evidence>
<dbReference type="Pfam" id="PF01657">
    <property type="entry name" value="Stress-antifung"/>
    <property type="match status" value="2"/>
</dbReference>
<keyword evidence="9" id="KW-1185">Reference proteome</keyword>
<evidence type="ECO:0000256" key="3">
    <source>
        <dbReference type="ARBA" id="ARBA00022729"/>
    </source>
</evidence>
<evidence type="ECO:0000256" key="1">
    <source>
        <dbReference type="ARBA" id="ARBA00004613"/>
    </source>
</evidence>
<feature type="signal peptide" evidence="6">
    <location>
        <begin position="1"/>
        <end position="21"/>
    </location>
</feature>
<reference evidence="8 9" key="1">
    <citation type="journal article" date="2017" name="Nature">
        <title>The Apostasia genome and the evolution of orchids.</title>
        <authorList>
            <person name="Zhang G.Q."/>
            <person name="Liu K.W."/>
            <person name="Li Z."/>
            <person name="Lohaus R."/>
            <person name="Hsiao Y.Y."/>
            <person name="Niu S.C."/>
            <person name="Wang J.Y."/>
            <person name="Lin Y.C."/>
            <person name="Xu Q."/>
            <person name="Chen L.J."/>
            <person name="Yoshida K."/>
            <person name="Fujiwara S."/>
            <person name="Wang Z.W."/>
            <person name="Zhang Y.Q."/>
            <person name="Mitsuda N."/>
            <person name="Wang M."/>
            <person name="Liu G.H."/>
            <person name="Pecoraro L."/>
            <person name="Huang H.X."/>
            <person name="Xiao X.J."/>
            <person name="Lin M."/>
            <person name="Wu X.Y."/>
            <person name="Wu W.L."/>
            <person name="Chen Y.Y."/>
            <person name="Chang S.B."/>
            <person name="Sakamoto S."/>
            <person name="Ohme-Takagi M."/>
            <person name="Yagi M."/>
            <person name="Zeng S.J."/>
            <person name="Shen C.Y."/>
            <person name="Yeh C.M."/>
            <person name="Luo Y.B."/>
            <person name="Tsai W.C."/>
            <person name="Van de Peer Y."/>
            <person name="Liu Z.J."/>
        </authorList>
    </citation>
    <scope>NUCLEOTIDE SEQUENCE [LARGE SCALE GENOMIC DNA]</scope>
    <source>
        <strain evidence="9">cv. Shenzhen</strain>
        <tissue evidence="8">Stem</tissue>
    </source>
</reference>
<feature type="domain" description="Gnk2-homologous" evidence="7">
    <location>
        <begin position="21"/>
        <end position="124"/>
    </location>
</feature>
<keyword evidence="3 6" id="KW-0732">Signal</keyword>
<evidence type="ECO:0000256" key="2">
    <source>
        <dbReference type="ARBA" id="ARBA00022525"/>
    </source>
</evidence>
<comment type="similarity">
    <text evidence="5">Belongs to the cysteine-rich repeat secretory protein family.</text>
</comment>
<proteinExistence type="inferred from homology"/>
<comment type="subcellular location">
    <subcellularLocation>
        <location evidence="1">Secreted</location>
    </subcellularLocation>
</comment>
<gene>
    <name evidence="8" type="primary">CRRSP38</name>
    <name evidence="8" type="ORF">AXF42_Ash013778</name>
</gene>
<dbReference type="InterPro" id="IPR050581">
    <property type="entry name" value="CRR_secretory_protein"/>
</dbReference>
<dbReference type="PROSITE" id="PS51473">
    <property type="entry name" value="GNK2"/>
    <property type="match status" value="2"/>
</dbReference>
<dbReference type="AlphaFoldDB" id="A0A2I0A4V8"/>
<dbReference type="EMBL" id="KZ452023">
    <property type="protein sequence ID" value="PKA50563.1"/>
    <property type="molecule type" value="Genomic_DNA"/>
</dbReference>
<organism evidence="8 9">
    <name type="scientific">Apostasia shenzhenica</name>
    <dbReference type="NCBI Taxonomy" id="1088818"/>
    <lineage>
        <taxon>Eukaryota</taxon>
        <taxon>Viridiplantae</taxon>
        <taxon>Streptophyta</taxon>
        <taxon>Embryophyta</taxon>
        <taxon>Tracheophyta</taxon>
        <taxon>Spermatophyta</taxon>
        <taxon>Magnoliopsida</taxon>
        <taxon>Liliopsida</taxon>
        <taxon>Asparagales</taxon>
        <taxon>Orchidaceae</taxon>
        <taxon>Apostasioideae</taxon>
        <taxon>Apostasia</taxon>
    </lineage>
</organism>
<feature type="chain" id="PRO_5014161032" evidence="6">
    <location>
        <begin position="22"/>
        <end position="242"/>
    </location>
</feature>
<name>A0A2I0A4V8_9ASPA</name>
<accession>A0A2I0A4V8</accession>
<keyword evidence="4" id="KW-0677">Repeat</keyword>
<dbReference type="InterPro" id="IPR002902">
    <property type="entry name" value="GNK2"/>
</dbReference>
<feature type="domain" description="Gnk2-homologous" evidence="7">
    <location>
        <begin position="130"/>
        <end position="242"/>
    </location>
</feature>
<evidence type="ECO:0000256" key="6">
    <source>
        <dbReference type="SAM" id="SignalP"/>
    </source>
</evidence>
<dbReference type="STRING" id="1088818.A0A2I0A4V8"/>
<dbReference type="CDD" id="cd23509">
    <property type="entry name" value="Gnk2-like"/>
    <property type="match status" value="2"/>
</dbReference>
<evidence type="ECO:0000259" key="7">
    <source>
        <dbReference type="PROSITE" id="PS51473"/>
    </source>
</evidence>
<dbReference type="PANTHER" id="PTHR32411:SF43">
    <property type="entry name" value="CYSTEINE-RICH REPEAT SECRETORY PROTEIN 38"/>
    <property type="match status" value="1"/>
</dbReference>
<evidence type="ECO:0000313" key="9">
    <source>
        <dbReference type="Proteomes" id="UP000236161"/>
    </source>
</evidence>
<dbReference type="InterPro" id="IPR038408">
    <property type="entry name" value="GNK2_sf"/>
</dbReference>
<sequence>MAFFNHLLLLAHLLLLTVGSAEEPIYYNCDKPFAGNGTLASYITDVLTKIKALSSLNGYALSQDTGDGLNQVSGLAQCQGGLTAAVCSACVDQAVNDLTKYCPGKLEVSIWYPSCYLRISGEDFLGRIVKGGEILLRSTQEAPNPVAFGLAVEEELSRLKKEVRASGSRLFGTAETNVPANHRKHGALKVFGMAQCTHDLRASTCFVCLNRLYDRIMANCSTRIGCSVLHTSCYVRLGIHEV</sequence>
<dbReference type="OrthoDB" id="696781at2759"/>
<dbReference type="GO" id="GO:0005576">
    <property type="term" value="C:extracellular region"/>
    <property type="evidence" value="ECO:0007669"/>
    <property type="project" value="UniProtKB-SubCell"/>
</dbReference>
<dbReference type="Proteomes" id="UP000236161">
    <property type="component" value="Unassembled WGS sequence"/>
</dbReference>
<dbReference type="Gene3D" id="3.30.430.20">
    <property type="entry name" value="Gnk2 domain, C-X8-C-X2-C motif"/>
    <property type="match status" value="2"/>
</dbReference>
<evidence type="ECO:0000256" key="4">
    <source>
        <dbReference type="ARBA" id="ARBA00022737"/>
    </source>
</evidence>